<name>A0A7G6Y905_9MICO</name>
<evidence type="ECO:0000313" key="1">
    <source>
        <dbReference type="EMBL" id="QNE34970.1"/>
    </source>
</evidence>
<reference evidence="2" key="1">
    <citation type="submission" date="2019-09" db="EMBL/GenBank/DDBJ databases">
        <title>Antimicrobial potential of Antarctic Bacteria.</title>
        <authorList>
            <person name="Benaud N."/>
            <person name="Edwards R.J."/>
            <person name="Ferrari B.C."/>
        </authorList>
    </citation>
    <scope>NUCLEOTIDE SEQUENCE [LARGE SCALE GENOMIC DNA]</scope>
    <source>
        <strain evidence="2">INR9</strain>
    </source>
</reference>
<organism evidence="1 2">
    <name type="scientific">Leifsonia shinshuensis</name>
    <dbReference type="NCBI Taxonomy" id="150026"/>
    <lineage>
        <taxon>Bacteria</taxon>
        <taxon>Bacillati</taxon>
        <taxon>Actinomycetota</taxon>
        <taxon>Actinomycetes</taxon>
        <taxon>Micrococcales</taxon>
        <taxon>Microbacteriaceae</taxon>
        <taxon>Leifsonia</taxon>
    </lineage>
</organism>
<accession>A0A7G6Y905</accession>
<dbReference type="AlphaFoldDB" id="A0A7G6Y905"/>
<dbReference type="EMBL" id="CP043641">
    <property type="protein sequence ID" value="QNE34970.1"/>
    <property type="molecule type" value="Genomic_DNA"/>
</dbReference>
<dbReference type="Proteomes" id="UP000515511">
    <property type="component" value="Chromosome"/>
</dbReference>
<proteinExistence type="predicted"/>
<dbReference type="KEGG" id="lse:F1C12_07360"/>
<dbReference type="RefSeq" id="WP_185278142.1">
    <property type="nucleotide sequence ID" value="NZ_CP043641.1"/>
</dbReference>
<protein>
    <submittedName>
        <fullName evidence="1">Uncharacterized protein</fullName>
    </submittedName>
</protein>
<evidence type="ECO:0000313" key="2">
    <source>
        <dbReference type="Proteomes" id="UP000515511"/>
    </source>
</evidence>
<gene>
    <name evidence="1" type="ORF">F1C12_07360</name>
</gene>
<sequence>MVFTSTTDRGSRAADAVWAILPMAAAGASADHAAERRCSEMMLQFTVTVLSACLCLTPGPLSSFRPLQDRPTPPLCLAAAPEWARLHAPCPVMPVDPFESVGARLWLLHVR</sequence>